<evidence type="ECO:0000256" key="2">
    <source>
        <dbReference type="ARBA" id="ARBA00022617"/>
    </source>
</evidence>
<accession>A0ABR3KFK9</accession>
<proteinExistence type="inferred from homology"/>
<dbReference type="InterPro" id="IPR012292">
    <property type="entry name" value="Globin/Proto"/>
</dbReference>
<keyword evidence="4" id="KW-0479">Metal-binding</keyword>
<dbReference type="SUPFAM" id="SSF46458">
    <property type="entry name" value="Globin-like"/>
    <property type="match status" value="1"/>
</dbReference>
<dbReference type="Proteomes" id="UP001558632">
    <property type="component" value="Unassembled WGS sequence"/>
</dbReference>
<evidence type="ECO:0000256" key="6">
    <source>
        <dbReference type="RuleBase" id="RU000356"/>
    </source>
</evidence>
<reference evidence="9 10" key="1">
    <citation type="submission" date="2024-07" db="EMBL/GenBank/DDBJ databases">
        <title>Enhanced genomic and transcriptomic resources for Trichinella pseudospiralis and T. spiralis underpin the discovery of pronounced molecular differences between stages and species.</title>
        <authorList>
            <person name="Pasi K.K."/>
            <person name="La Rosa G."/>
            <person name="Gomez-Morales M.A."/>
            <person name="Tosini F."/>
            <person name="Sumanam S."/>
            <person name="Young N.D."/>
            <person name="Chang B.C."/>
            <person name="Robin G.B."/>
        </authorList>
    </citation>
    <scope>NUCLEOTIDE SEQUENCE [LARGE SCALE GENOMIC DNA]</scope>
    <source>
        <strain evidence="9">ISS534</strain>
    </source>
</reference>
<dbReference type="InterPro" id="IPR000971">
    <property type="entry name" value="Globin"/>
</dbReference>
<dbReference type="PANTHER" id="PTHR46458:SF1">
    <property type="entry name" value="GEO09476P1"/>
    <property type="match status" value="1"/>
</dbReference>
<evidence type="ECO:0000256" key="3">
    <source>
        <dbReference type="ARBA" id="ARBA00022621"/>
    </source>
</evidence>
<dbReference type="EMBL" id="JBEUSY010000358">
    <property type="protein sequence ID" value="KAL1236984.1"/>
    <property type="molecule type" value="Genomic_DNA"/>
</dbReference>
<name>A0ABR3KFK9_TRISP</name>
<keyword evidence="10" id="KW-1185">Reference proteome</keyword>
<dbReference type="PANTHER" id="PTHR46458">
    <property type="entry name" value="BLR2807 PROTEIN"/>
    <property type="match status" value="1"/>
</dbReference>
<keyword evidence="7" id="KW-1133">Transmembrane helix</keyword>
<comment type="caution">
    <text evidence="9">The sequence shown here is derived from an EMBL/GenBank/DDBJ whole genome shotgun (WGS) entry which is preliminary data.</text>
</comment>
<keyword evidence="7" id="KW-0472">Membrane</keyword>
<dbReference type="Gene3D" id="1.10.490.10">
    <property type="entry name" value="Globins"/>
    <property type="match status" value="1"/>
</dbReference>
<protein>
    <submittedName>
        <fullName evidence="9">Globin-related protein</fullName>
    </submittedName>
</protein>
<gene>
    <name evidence="9" type="ORF">TSPI_08618</name>
</gene>
<dbReference type="PROSITE" id="PS01033">
    <property type="entry name" value="GLOBIN"/>
    <property type="match status" value="1"/>
</dbReference>
<dbReference type="InterPro" id="IPR009050">
    <property type="entry name" value="Globin-like_sf"/>
</dbReference>
<evidence type="ECO:0000313" key="10">
    <source>
        <dbReference type="Proteomes" id="UP001558632"/>
    </source>
</evidence>
<evidence type="ECO:0000313" key="9">
    <source>
        <dbReference type="EMBL" id="KAL1236984.1"/>
    </source>
</evidence>
<organism evidence="9 10">
    <name type="scientific">Trichinella spiralis</name>
    <name type="common">Trichina worm</name>
    <dbReference type="NCBI Taxonomy" id="6334"/>
    <lineage>
        <taxon>Eukaryota</taxon>
        <taxon>Metazoa</taxon>
        <taxon>Ecdysozoa</taxon>
        <taxon>Nematoda</taxon>
        <taxon>Enoplea</taxon>
        <taxon>Dorylaimia</taxon>
        <taxon>Trichinellida</taxon>
        <taxon>Trichinellidae</taxon>
        <taxon>Trichinella</taxon>
    </lineage>
</organism>
<evidence type="ECO:0000256" key="1">
    <source>
        <dbReference type="ARBA" id="ARBA00022448"/>
    </source>
</evidence>
<evidence type="ECO:0000256" key="5">
    <source>
        <dbReference type="ARBA" id="ARBA00023004"/>
    </source>
</evidence>
<dbReference type="Pfam" id="PF00042">
    <property type="entry name" value="Globin"/>
    <property type="match status" value="1"/>
</dbReference>
<feature type="transmembrane region" description="Helical" evidence="7">
    <location>
        <begin position="17"/>
        <end position="36"/>
    </location>
</feature>
<dbReference type="InterPro" id="IPR050532">
    <property type="entry name" value="Globin-like_OT"/>
</dbReference>
<keyword evidence="3 6" id="KW-0561">Oxygen transport</keyword>
<dbReference type="CDD" id="cd01040">
    <property type="entry name" value="Mb-like"/>
    <property type="match status" value="1"/>
</dbReference>
<evidence type="ECO:0000259" key="8">
    <source>
        <dbReference type="PROSITE" id="PS01033"/>
    </source>
</evidence>
<dbReference type="InterPro" id="IPR044399">
    <property type="entry name" value="Mb-like_M"/>
</dbReference>
<sequence length="290" mass="33738">MNEEIEKKNYCESSGRFILLSAFTGHILFLFALHLFTENTSSKHQGQNCQLPFWFLRLKMPATPNFHRRCSTVANRAAQRTLRFCSTCLGNTGIYLYSEKSGRTLNLSVYDKRLIEESWCALRDKDEVAKQIFLRVLTSNEKIRTIFDLHTCPDDELEENSAFQRHVKSLSLFLSICADSLSVSPDRLVSIARSIGEKHVNFRWVSFDAEYWLLMKCAMVEVISSKQRPKISHLVNTAWNSLLSFVIFEIKHSFLEAQKSKNTKSEDDHNTKLVLWQNLESEWELLREKN</sequence>
<keyword evidence="7" id="KW-0812">Transmembrane</keyword>
<evidence type="ECO:0000256" key="4">
    <source>
        <dbReference type="ARBA" id="ARBA00022723"/>
    </source>
</evidence>
<feature type="domain" description="Globin" evidence="8">
    <location>
        <begin position="106"/>
        <end position="255"/>
    </location>
</feature>
<keyword evidence="1 6" id="KW-0813">Transport</keyword>
<comment type="similarity">
    <text evidence="6">Belongs to the globin family.</text>
</comment>
<evidence type="ECO:0000256" key="7">
    <source>
        <dbReference type="SAM" id="Phobius"/>
    </source>
</evidence>
<keyword evidence="2 6" id="KW-0349">Heme</keyword>
<keyword evidence="5" id="KW-0408">Iron</keyword>